<dbReference type="FunFam" id="3.30.428.10:FF:000006">
    <property type="entry name" value="m7GpppX diphosphatase"/>
    <property type="match status" value="1"/>
</dbReference>
<proteinExistence type="inferred from homology"/>
<evidence type="ECO:0000256" key="12">
    <source>
        <dbReference type="SAM" id="Phobius"/>
    </source>
</evidence>
<evidence type="ECO:0000256" key="7">
    <source>
        <dbReference type="ARBA" id="ARBA00029885"/>
    </source>
</evidence>
<dbReference type="InterPro" id="IPR008594">
    <property type="entry name" value="DcpS/DCS2"/>
</dbReference>
<dbReference type="EC" id="3.6.1.59" evidence="3"/>
<evidence type="ECO:0000256" key="3">
    <source>
        <dbReference type="ARBA" id="ARBA00012520"/>
    </source>
</evidence>
<evidence type="ECO:0000256" key="2">
    <source>
        <dbReference type="ARBA" id="ARBA00010208"/>
    </source>
</evidence>
<dbReference type="GO" id="GO:0005634">
    <property type="term" value="C:nucleus"/>
    <property type="evidence" value="ECO:0007669"/>
    <property type="project" value="UniProtKB-SubCell"/>
</dbReference>
<dbReference type="GO" id="GO:0000932">
    <property type="term" value="C:P-body"/>
    <property type="evidence" value="ECO:0007669"/>
    <property type="project" value="TreeGrafter"/>
</dbReference>
<keyword evidence="6" id="KW-0539">Nucleus</keyword>
<dbReference type="Pfam" id="PF11969">
    <property type="entry name" value="DcpS_C"/>
    <property type="match status" value="1"/>
</dbReference>
<comment type="similarity">
    <text evidence="2">Belongs to the HIT family.</text>
</comment>
<dbReference type="PANTHER" id="PTHR12978:SF0">
    <property type="entry name" value="M7GPPPX DIPHOSPHATASE"/>
    <property type="match status" value="1"/>
</dbReference>
<comment type="subcellular location">
    <subcellularLocation>
        <location evidence="1">Nucleus</location>
    </subcellularLocation>
</comment>
<sequence>MILDQLAPGAALALVVAALGALYLWHKSRAHVGTTDVTRGFNLVRVLKRTDTELALLGNFHRDRHKKAAVLIIQTAAMDAGTLGQLMNGMSLHEVFVNDVYSSFHGDVSRDVKPYKVSMIYPATERHVRKHTDQVFHMVVETKEAYRMITKPFIESIPAENIEWVYNILEHKSEADRIIYEDKHPTNGFVLLPDFKWSDQSKLESLYCLAIVHDRSLRSLRDLTGTHLKLLRNIRNASLEILREKYGVKASSIRTYLHYQPTYYHLHVHFSHVKIVQGTSSGKAVLLEDVINNLSGHSDHYKNATLSFVVGETQHKQLFELFRQKRIV</sequence>
<comment type="caution">
    <text evidence="13">The sequence shown here is derived from an EMBL/GenBank/DDBJ whole genome shotgun (WGS) entry which is preliminary data.</text>
</comment>
<reference evidence="13" key="1">
    <citation type="submission" date="2022-12" db="EMBL/GenBank/DDBJ databases">
        <authorList>
            <person name="Webb A."/>
        </authorList>
    </citation>
    <scope>NUCLEOTIDE SEQUENCE</scope>
    <source>
        <strain evidence="13">Hp1</strain>
    </source>
</reference>
<dbReference type="InterPro" id="IPR036265">
    <property type="entry name" value="HIT-like_sf"/>
</dbReference>
<dbReference type="PANTHER" id="PTHR12978">
    <property type="entry name" value="HISTIDINE TRIAD HIT PROTEIN MEMBER"/>
    <property type="match status" value="1"/>
</dbReference>
<dbReference type="GO" id="GO:0000340">
    <property type="term" value="F:RNA 7-methylguanosine cap binding"/>
    <property type="evidence" value="ECO:0007669"/>
    <property type="project" value="TreeGrafter"/>
</dbReference>
<feature type="active site" description="Nucleophile" evidence="10">
    <location>
        <position position="267"/>
    </location>
</feature>
<gene>
    <name evidence="13" type="ORF">HBR001_LOCUS3855</name>
</gene>
<evidence type="ECO:0000256" key="8">
    <source>
        <dbReference type="ARBA" id="ARBA00030609"/>
    </source>
</evidence>
<dbReference type="EMBL" id="CANTFL010000665">
    <property type="protein sequence ID" value="CAI5726483.1"/>
    <property type="molecule type" value="Genomic_DNA"/>
</dbReference>
<dbReference type="FunFam" id="3.30.200.40:FF:000009">
    <property type="entry name" value="Uncharacterized protein"/>
    <property type="match status" value="1"/>
</dbReference>
<dbReference type="Gene3D" id="3.30.200.40">
    <property type="entry name" value="Scavenger mRNA decapping enzyme, N-terminal domain"/>
    <property type="match status" value="1"/>
</dbReference>
<dbReference type="SUPFAM" id="SSF54197">
    <property type="entry name" value="HIT-like"/>
    <property type="match status" value="1"/>
</dbReference>
<protein>
    <recommendedName>
        <fullName evidence="4">m7GpppX diphosphatase</fullName>
        <ecNumber evidence="3">3.6.1.59</ecNumber>
    </recommendedName>
    <alternativeName>
        <fullName evidence="8">Decapping scavenger enzyme</fullName>
    </alternativeName>
    <alternativeName>
        <fullName evidence="7">Scavenger mRNA-decapping enzyme DcpS</fullName>
    </alternativeName>
</protein>
<feature type="transmembrane region" description="Helical" evidence="12">
    <location>
        <begin position="6"/>
        <end position="25"/>
    </location>
</feature>
<dbReference type="PIRSF" id="PIRSF028973">
    <property type="entry name" value="Scavenger_mRNA_decap_enz"/>
    <property type="match status" value="1"/>
</dbReference>
<dbReference type="GO" id="GO:0000290">
    <property type="term" value="P:deadenylation-dependent decapping of nuclear-transcribed mRNA"/>
    <property type="evidence" value="ECO:0007669"/>
    <property type="project" value="InterPro"/>
</dbReference>
<evidence type="ECO:0000256" key="11">
    <source>
        <dbReference type="PIRSR" id="PIRSR028973-2"/>
    </source>
</evidence>
<keyword evidence="5" id="KW-0378">Hydrolase</keyword>
<dbReference type="GO" id="GO:0140932">
    <property type="term" value="F:5'-(N(7)-methyl 5'-triphosphoguanosine)-[mRNA] diphosphatase activity"/>
    <property type="evidence" value="ECO:0007669"/>
    <property type="project" value="UniProtKB-EC"/>
</dbReference>
<dbReference type="AlphaFoldDB" id="A0AAV0TUM5"/>
<name>A0AAV0TUM5_HYABA</name>
<dbReference type="Pfam" id="PF05652">
    <property type="entry name" value="DcpS"/>
    <property type="match status" value="1"/>
</dbReference>
<feature type="binding site" evidence="11">
    <location>
        <position position="174"/>
    </location>
    <ligand>
        <name>substrate</name>
    </ligand>
</feature>
<evidence type="ECO:0000256" key="4">
    <source>
        <dbReference type="ARBA" id="ARBA00015636"/>
    </source>
</evidence>
<evidence type="ECO:0000256" key="6">
    <source>
        <dbReference type="ARBA" id="ARBA00023242"/>
    </source>
</evidence>
<keyword evidence="14" id="KW-1185">Reference proteome</keyword>
<evidence type="ECO:0000313" key="13">
    <source>
        <dbReference type="EMBL" id="CAI5726483.1"/>
    </source>
</evidence>
<feature type="binding site" evidence="11">
    <location>
        <position position="164"/>
    </location>
    <ligand>
        <name>substrate</name>
    </ligand>
</feature>
<evidence type="ECO:0000256" key="10">
    <source>
        <dbReference type="PIRSR" id="PIRSR028973-1"/>
    </source>
</evidence>
<keyword evidence="12" id="KW-0812">Transmembrane</keyword>
<keyword evidence="12" id="KW-0472">Membrane</keyword>
<evidence type="ECO:0000256" key="5">
    <source>
        <dbReference type="ARBA" id="ARBA00022801"/>
    </source>
</evidence>
<feature type="binding site" evidence="11">
    <location>
        <position position="194"/>
    </location>
    <ligand>
        <name>substrate</name>
    </ligand>
</feature>
<evidence type="ECO:0000256" key="1">
    <source>
        <dbReference type="ARBA" id="ARBA00004123"/>
    </source>
</evidence>
<evidence type="ECO:0000313" key="14">
    <source>
        <dbReference type="Proteomes" id="UP001162031"/>
    </source>
</evidence>
<accession>A0AAV0TUM5</accession>
<keyword evidence="12" id="KW-1133">Transmembrane helix</keyword>
<feature type="binding site" evidence="11">
    <location>
        <position position="196"/>
    </location>
    <ligand>
        <name>substrate</name>
    </ligand>
</feature>
<dbReference type="InterPro" id="IPR011145">
    <property type="entry name" value="Scavenger_mRNA_decap_enz_N"/>
</dbReference>
<feature type="binding site" evidence="11">
    <location>
        <begin position="258"/>
        <end position="269"/>
    </location>
    <ligand>
        <name>substrate</name>
    </ligand>
</feature>
<dbReference type="Gene3D" id="3.30.428.10">
    <property type="entry name" value="HIT-like"/>
    <property type="match status" value="1"/>
</dbReference>
<dbReference type="SUPFAM" id="SSF102860">
    <property type="entry name" value="mRNA decapping enzyme DcpS N-terminal domain"/>
    <property type="match status" value="1"/>
</dbReference>
<organism evidence="13 14">
    <name type="scientific">Hyaloperonospora brassicae</name>
    <name type="common">Brassica downy mildew</name>
    <name type="synonym">Peronospora brassicae</name>
    <dbReference type="NCBI Taxonomy" id="162125"/>
    <lineage>
        <taxon>Eukaryota</taxon>
        <taxon>Sar</taxon>
        <taxon>Stramenopiles</taxon>
        <taxon>Oomycota</taxon>
        <taxon>Peronosporomycetes</taxon>
        <taxon>Peronosporales</taxon>
        <taxon>Peronosporaceae</taxon>
        <taxon>Hyaloperonospora</taxon>
    </lineage>
</organism>
<dbReference type="Proteomes" id="UP001162031">
    <property type="component" value="Unassembled WGS sequence"/>
</dbReference>
<evidence type="ECO:0000256" key="9">
    <source>
        <dbReference type="ARBA" id="ARBA00048222"/>
    </source>
</evidence>
<comment type="catalytic activity">
    <reaction evidence="9">
        <text>a 5'-end (N(7)-methyl 5'-triphosphoguanosine)-ribonucleoside in mRNA + H2O = N(7)-methyl-GMP + a 5'-end diphospho-ribonucleoside in mRNA + 2 H(+)</text>
        <dbReference type="Rhea" id="RHEA:65388"/>
        <dbReference type="Rhea" id="RHEA-COMP:17165"/>
        <dbReference type="Rhea" id="RHEA-COMP:17167"/>
        <dbReference type="ChEBI" id="CHEBI:15377"/>
        <dbReference type="ChEBI" id="CHEBI:15378"/>
        <dbReference type="ChEBI" id="CHEBI:58285"/>
        <dbReference type="ChEBI" id="CHEBI:156461"/>
        <dbReference type="ChEBI" id="CHEBI:167616"/>
        <dbReference type="EC" id="3.6.1.59"/>
    </reaction>
</comment>